<protein>
    <submittedName>
        <fullName evidence="1">Uncharacterized protein</fullName>
    </submittedName>
</protein>
<evidence type="ECO:0000313" key="1">
    <source>
        <dbReference type="EMBL" id="OOF59319.1"/>
    </source>
</evidence>
<name>A0A1V3JRK8_9PAST</name>
<dbReference type="RefSeq" id="WP_077423412.1">
    <property type="nucleotide sequence ID" value="NZ_MLHQ01000010.1"/>
</dbReference>
<keyword evidence="2" id="KW-1185">Reference proteome</keyword>
<dbReference type="EMBL" id="MLHQ01000010">
    <property type="protein sequence ID" value="OOF59319.1"/>
    <property type="molecule type" value="Genomic_DNA"/>
</dbReference>
<organism evidence="1 2">
    <name type="scientific">Rodentibacter myodis</name>
    <dbReference type="NCBI Taxonomy" id="1907939"/>
    <lineage>
        <taxon>Bacteria</taxon>
        <taxon>Pseudomonadati</taxon>
        <taxon>Pseudomonadota</taxon>
        <taxon>Gammaproteobacteria</taxon>
        <taxon>Pasteurellales</taxon>
        <taxon>Pasteurellaceae</taxon>
        <taxon>Rodentibacter</taxon>
    </lineage>
</organism>
<gene>
    <name evidence="1" type="ORF">BKL49_04390</name>
</gene>
<dbReference type="Proteomes" id="UP000188602">
    <property type="component" value="Unassembled WGS sequence"/>
</dbReference>
<dbReference type="OrthoDB" id="5678991at2"/>
<evidence type="ECO:0000313" key="2">
    <source>
        <dbReference type="Proteomes" id="UP000188602"/>
    </source>
</evidence>
<dbReference type="AlphaFoldDB" id="A0A1V3JRK8"/>
<sequence>MKLTGKQLVTVETDSWCGVEANVKFEIDFDHPKLKDAVIEMSTFWAEHPNKNAPFKEHLASWLPLAAHRIFYFANDYSEIHIIKIMEREEGYFPLDGSFGIKFHSYNVPDITSDDFIIANWKEIKE</sequence>
<proteinExistence type="predicted"/>
<comment type="caution">
    <text evidence="1">The sequence shown here is derived from an EMBL/GenBank/DDBJ whole genome shotgun (WGS) entry which is preliminary data.</text>
</comment>
<dbReference type="STRING" id="1907939.BKL49_04390"/>
<reference evidence="1 2" key="1">
    <citation type="submission" date="2016-10" db="EMBL/GenBank/DDBJ databases">
        <title>Rodentibacter gen. nov. and new species.</title>
        <authorList>
            <person name="Christensen H."/>
        </authorList>
    </citation>
    <scope>NUCLEOTIDE SEQUENCE [LARGE SCALE GENOMIC DNA]</scope>
    <source>
        <strain evidence="1 2">Ac151</strain>
    </source>
</reference>
<accession>A0A1V3JRK8</accession>